<dbReference type="InterPro" id="IPR020349">
    <property type="entry name" value="Uncharacterised_14.7kDa"/>
</dbReference>
<feature type="chain" id="PRO_5015137602" description="DUF5333 domain-containing protein" evidence="1">
    <location>
        <begin position="22"/>
        <end position="134"/>
    </location>
</feature>
<evidence type="ECO:0000313" key="3">
    <source>
        <dbReference type="Proteomes" id="UP000240418"/>
    </source>
</evidence>
<name>A0A2P8FJH5_9RHOB</name>
<accession>A0A2P8FJH5</accession>
<reference evidence="2 3" key="1">
    <citation type="submission" date="2018-03" db="EMBL/GenBank/DDBJ databases">
        <title>Genomic Encyclopedia of Archaeal and Bacterial Type Strains, Phase II (KMG-II): from individual species to whole genera.</title>
        <authorList>
            <person name="Goeker M."/>
        </authorList>
    </citation>
    <scope>NUCLEOTIDE SEQUENCE [LARGE SCALE GENOMIC DNA]</scope>
    <source>
        <strain evidence="2 3">DSM 100673</strain>
    </source>
</reference>
<evidence type="ECO:0000313" key="2">
    <source>
        <dbReference type="EMBL" id="PSL21855.1"/>
    </source>
</evidence>
<proteinExistence type="predicted"/>
<evidence type="ECO:0008006" key="4">
    <source>
        <dbReference type="Google" id="ProtNLM"/>
    </source>
</evidence>
<sequence length="134" mass="14721">MKVFLTSAIAATLATAGLASAKPPLREVQDLNNRLYYGLVAYEISEACPGLSFRKLRGVNELWALGRAAKALGYTEAEIRAFIKSDEEKDLMRKRGEAWLKHKGVAVGDTEGYCTLGRAEIERNSAIGVYLRAK</sequence>
<dbReference type="Pfam" id="PF17267">
    <property type="entry name" value="DUF5333"/>
    <property type="match status" value="1"/>
</dbReference>
<organism evidence="2 3">
    <name type="scientific">Shimia abyssi</name>
    <dbReference type="NCBI Taxonomy" id="1662395"/>
    <lineage>
        <taxon>Bacteria</taxon>
        <taxon>Pseudomonadati</taxon>
        <taxon>Pseudomonadota</taxon>
        <taxon>Alphaproteobacteria</taxon>
        <taxon>Rhodobacterales</taxon>
        <taxon>Roseobacteraceae</taxon>
    </lineage>
</organism>
<gene>
    <name evidence="2" type="ORF">CLV88_101279</name>
</gene>
<dbReference type="AlphaFoldDB" id="A0A2P8FJH5"/>
<comment type="caution">
    <text evidence="2">The sequence shown here is derived from an EMBL/GenBank/DDBJ whole genome shotgun (WGS) entry which is preliminary data.</text>
</comment>
<keyword evidence="1" id="KW-0732">Signal</keyword>
<dbReference type="Proteomes" id="UP000240418">
    <property type="component" value="Unassembled WGS sequence"/>
</dbReference>
<feature type="signal peptide" evidence="1">
    <location>
        <begin position="1"/>
        <end position="21"/>
    </location>
</feature>
<protein>
    <recommendedName>
        <fullName evidence="4">DUF5333 domain-containing protein</fullName>
    </recommendedName>
</protein>
<keyword evidence="3" id="KW-1185">Reference proteome</keyword>
<dbReference type="OrthoDB" id="7658992at2"/>
<dbReference type="RefSeq" id="WP_106606572.1">
    <property type="nucleotide sequence ID" value="NZ_PYGJ01000001.1"/>
</dbReference>
<dbReference type="EMBL" id="PYGJ01000001">
    <property type="protein sequence ID" value="PSL21855.1"/>
    <property type="molecule type" value="Genomic_DNA"/>
</dbReference>
<evidence type="ECO:0000256" key="1">
    <source>
        <dbReference type="SAM" id="SignalP"/>
    </source>
</evidence>